<keyword evidence="3" id="KW-0804">Transcription</keyword>
<dbReference type="SUPFAM" id="SSF46689">
    <property type="entry name" value="Homeodomain-like"/>
    <property type="match status" value="1"/>
</dbReference>
<dbReference type="PANTHER" id="PTHR46796:SF6">
    <property type="entry name" value="ARAC SUBFAMILY"/>
    <property type="match status" value="1"/>
</dbReference>
<evidence type="ECO:0000259" key="4">
    <source>
        <dbReference type="PROSITE" id="PS01124"/>
    </source>
</evidence>
<dbReference type="Gene3D" id="1.10.10.60">
    <property type="entry name" value="Homeodomain-like"/>
    <property type="match status" value="1"/>
</dbReference>
<gene>
    <name evidence="5" type="ORF">SCMU_24700</name>
</gene>
<dbReference type="InterPro" id="IPR050204">
    <property type="entry name" value="AraC_XylS_family_regulators"/>
</dbReference>
<dbReference type="Proteomes" id="UP001319861">
    <property type="component" value="Chromosome"/>
</dbReference>
<dbReference type="RefSeq" id="WP_229229424.1">
    <property type="nucleotide sequence ID" value="NZ_AP024525.1"/>
</dbReference>
<reference evidence="5 6" key="1">
    <citation type="journal article" date="2021" name="J. Biosci. Bioeng.">
        <title>Identification and characterization of a chc gene cluster responsible for the aromatization pathway of cyclohexanecarboxylate degradation in Sinomonas cyclohexanicum ATCC 51369.</title>
        <authorList>
            <person name="Yamamoto T."/>
            <person name="Hasegawa Y."/>
            <person name="Lau P.C.K."/>
            <person name="Iwaki H."/>
        </authorList>
    </citation>
    <scope>NUCLEOTIDE SEQUENCE [LARGE SCALE GENOMIC DNA]</scope>
    <source>
        <strain evidence="5 6">ATCC 51369</strain>
    </source>
</reference>
<dbReference type="Pfam" id="PF14525">
    <property type="entry name" value="AraC_binding_2"/>
    <property type="match status" value="1"/>
</dbReference>
<dbReference type="PROSITE" id="PS01124">
    <property type="entry name" value="HTH_ARAC_FAMILY_2"/>
    <property type="match status" value="1"/>
</dbReference>
<name>A0ABN6FLE1_SINCY</name>
<organism evidence="5 6">
    <name type="scientific">Sinomonas cyclohexanicum</name>
    <name type="common">Corynebacterium cyclohexanicum</name>
    <dbReference type="NCBI Taxonomy" id="322009"/>
    <lineage>
        <taxon>Bacteria</taxon>
        <taxon>Bacillati</taxon>
        <taxon>Actinomycetota</taxon>
        <taxon>Actinomycetes</taxon>
        <taxon>Micrococcales</taxon>
        <taxon>Micrococcaceae</taxon>
        <taxon>Sinomonas</taxon>
    </lineage>
</organism>
<dbReference type="InterPro" id="IPR018060">
    <property type="entry name" value="HTH_AraC"/>
</dbReference>
<dbReference type="EMBL" id="AP024525">
    <property type="protein sequence ID" value="BCT76628.1"/>
    <property type="molecule type" value="Genomic_DNA"/>
</dbReference>
<keyword evidence="2" id="KW-0238">DNA-binding</keyword>
<evidence type="ECO:0000256" key="2">
    <source>
        <dbReference type="ARBA" id="ARBA00023125"/>
    </source>
</evidence>
<evidence type="ECO:0000256" key="3">
    <source>
        <dbReference type="ARBA" id="ARBA00023163"/>
    </source>
</evidence>
<feature type="domain" description="HTH araC/xylS-type" evidence="4">
    <location>
        <begin position="229"/>
        <end position="330"/>
    </location>
</feature>
<keyword evidence="1" id="KW-0805">Transcription regulation</keyword>
<dbReference type="InterPro" id="IPR035418">
    <property type="entry name" value="AraC-bd_2"/>
</dbReference>
<dbReference type="Pfam" id="PF12833">
    <property type="entry name" value="HTH_18"/>
    <property type="match status" value="1"/>
</dbReference>
<protein>
    <submittedName>
        <fullName evidence="5">AraC family transcriptional regulator</fullName>
    </submittedName>
</protein>
<dbReference type="PANTHER" id="PTHR46796">
    <property type="entry name" value="HTH-TYPE TRANSCRIPTIONAL ACTIVATOR RHAS-RELATED"/>
    <property type="match status" value="1"/>
</dbReference>
<accession>A0ABN6FLE1</accession>
<evidence type="ECO:0000313" key="5">
    <source>
        <dbReference type="EMBL" id="BCT76628.1"/>
    </source>
</evidence>
<sequence>MSALLTPRPTVPARPAAAPAGLDVTVARDFDSWRRAVSASFVPLAVEADHRGSFEGTMRGTHLAAEDLSMIEVAAGRHTVLRTPELVAASERKYFKLSIQLAGTGLLMQDGREAVLTPGNLAVYSTDRPYTLAFDGDFRSLVLMFPHSALDLPADAMAQVTATGISGTDGLGGLVAPFLVRLSENLETIAGPNGARLVNNALDLVTTLFNGELDARSAVSRDPHQMLLARIHDYVEAHLPDPDLAPGAIAAAHFISTRHLHDLFRELGTTVSASIRERRLERCRRDLRDPVLADRPVTAIASRWGLTDSAHFSRIFRAAYGEPPTAYRAGGR</sequence>
<evidence type="ECO:0000256" key="1">
    <source>
        <dbReference type="ARBA" id="ARBA00023015"/>
    </source>
</evidence>
<evidence type="ECO:0000313" key="6">
    <source>
        <dbReference type="Proteomes" id="UP001319861"/>
    </source>
</evidence>
<dbReference type="InterPro" id="IPR009057">
    <property type="entry name" value="Homeodomain-like_sf"/>
</dbReference>
<proteinExistence type="predicted"/>
<dbReference type="SMART" id="SM00342">
    <property type="entry name" value="HTH_ARAC"/>
    <property type="match status" value="1"/>
</dbReference>
<keyword evidence="6" id="KW-1185">Reference proteome</keyword>